<dbReference type="InterPro" id="IPR034660">
    <property type="entry name" value="DinB/YfiT-like"/>
</dbReference>
<evidence type="ECO:0000313" key="3">
    <source>
        <dbReference type="Proteomes" id="UP000515344"/>
    </source>
</evidence>
<feature type="domain" description="DinB-like" evidence="1">
    <location>
        <begin position="8"/>
        <end position="143"/>
    </location>
</feature>
<dbReference type="Proteomes" id="UP000515344">
    <property type="component" value="Chromosome"/>
</dbReference>
<dbReference type="KEGG" id="lacs:H4075_15165"/>
<dbReference type="Gene3D" id="1.20.120.450">
    <property type="entry name" value="dinb family like domain"/>
    <property type="match status" value="1"/>
</dbReference>
<evidence type="ECO:0000259" key="1">
    <source>
        <dbReference type="Pfam" id="PF12867"/>
    </source>
</evidence>
<accession>A0A7G5XD61</accession>
<proteinExistence type="predicted"/>
<reference evidence="3" key="1">
    <citation type="submission" date="2020-08" db="EMBL/GenBank/DDBJ databases">
        <title>Lacibacter sp. S13-6-6 genome sequencing.</title>
        <authorList>
            <person name="Jin L."/>
        </authorList>
    </citation>
    <scope>NUCLEOTIDE SEQUENCE [LARGE SCALE GENOMIC DNA]</scope>
    <source>
        <strain evidence="3">S13-6-6</strain>
    </source>
</reference>
<organism evidence="2 3">
    <name type="scientific">Lacibacter sediminis</name>
    <dbReference type="NCBI Taxonomy" id="2760713"/>
    <lineage>
        <taxon>Bacteria</taxon>
        <taxon>Pseudomonadati</taxon>
        <taxon>Bacteroidota</taxon>
        <taxon>Chitinophagia</taxon>
        <taxon>Chitinophagales</taxon>
        <taxon>Chitinophagaceae</taxon>
        <taxon>Lacibacter</taxon>
    </lineage>
</organism>
<evidence type="ECO:0000313" key="2">
    <source>
        <dbReference type="EMBL" id="QNA43414.1"/>
    </source>
</evidence>
<dbReference type="AlphaFoldDB" id="A0A7G5XD61"/>
<dbReference type="Pfam" id="PF12867">
    <property type="entry name" value="DinB_2"/>
    <property type="match status" value="1"/>
</dbReference>
<protein>
    <submittedName>
        <fullName evidence="2">DinB family protein</fullName>
    </submittedName>
</protein>
<sequence length="154" mass="17354">MKEQFDLIRQTRARFIDLVSGLSIEELNEIPKGMSNNIAWNFGHIITAQQGLCNGLSGVEADVPGELTASFKKGTRPESFISQETIDELKEYAMSCIDELERGLAENVFVQYKPYTTSYGYALNNIEDAVRFVMVHDALHLGYAMAIRRNLSKK</sequence>
<gene>
    <name evidence="2" type="ORF">H4075_15165</name>
</gene>
<name>A0A7G5XD61_9BACT</name>
<dbReference type="SUPFAM" id="SSF109854">
    <property type="entry name" value="DinB/YfiT-like putative metalloenzymes"/>
    <property type="match status" value="1"/>
</dbReference>
<dbReference type="InterPro" id="IPR024775">
    <property type="entry name" value="DinB-like"/>
</dbReference>
<dbReference type="EMBL" id="CP060007">
    <property type="protein sequence ID" value="QNA43414.1"/>
    <property type="molecule type" value="Genomic_DNA"/>
</dbReference>
<dbReference type="RefSeq" id="WP_182801679.1">
    <property type="nucleotide sequence ID" value="NZ_CP060007.1"/>
</dbReference>
<keyword evidence="3" id="KW-1185">Reference proteome</keyword>